<keyword evidence="3" id="KW-1185">Reference proteome</keyword>
<reference evidence="2" key="1">
    <citation type="journal article" date="2022" name="bioRxiv">
        <title>Sequencing and chromosome-scale assembly of the giantPleurodeles waltlgenome.</title>
        <authorList>
            <person name="Brown T."/>
            <person name="Elewa A."/>
            <person name="Iarovenko S."/>
            <person name="Subramanian E."/>
            <person name="Araus A.J."/>
            <person name="Petzold A."/>
            <person name="Susuki M."/>
            <person name="Suzuki K.-i.T."/>
            <person name="Hayashi T."/>
            <person name="Toyoda A."/>
            <person name="Oliveira C."/>
            <person name="Osipova E."/>
            <person name="Leigh N.D."/>
            <person name="Simon A."/>
            <person name="Yun M.H."/>
        </authorList>
    </citation>
    <scope>NUCLEOTIDE SEQUENCE</scope>
    <source>
        <strain evidence="2">20211129_DDA</strain>
        <tissue evidence="2">Liver</tissue>
    </source>
</reference>
<organism evidence="2 3">
    <name type="scientific">Pleurodeles waltl</name>
    <name type="common">Iberian ribbed newt</name>
    <dbReference type="NCBI Taxonomy" id="8319"/>
    <lineage>
        <taxon>Eukaryota</taxon>
        <taxon>Metazoa</taxon>
        <taxon>Chordata</taxon>
        <taxon>Craniata</taxon>
        <taxon>Vertebrata</taxon>
        <taxon>Euteleostomi</taxon>
        <taxon>Amphibia</taxon>
        <taxon>Batrachia</taxon>
        <taxon>Caudata</taxon>
        <taxon>Salamandroidea</taxon>
        <taxon>Salamandridae</taxon>
        <taxon>Pleurodelinae</taxon>
        <taxon>Pleurodeles</taxon>
    </lineage>
</organism>
<dbReference type="EMBL" id="JANPWB010000009">
    <property type="protein sequence ID" value="KAJ1148685.1"/>
    <property type="molecule type" value="Genomic_DNA"/>
</dbReference>
<protein>
    <submittedName>
        <fullName evidence="2">Uncharacterized protein</fullName>
    </submittedName>
</protein>
<accession>A0AAV7RD96</accession>
<proteinExistence type="predicted"/>
<sequence length="115" mass="12837">MAPPGGRRPARPAPRAAVIGELCVTRRYEINARLQRLARKRAVSRAAAKSSCAEPIQKRSPKSYTNTSRKRKPFPKCKIIPALDPSIIFRWDVPETHSPNPVPRLVALFSDVTKP</sequence>
<dbReference type="Proteomes" id="UP001066276">
    <property type="component" value="Chromosome 5"/>
</dbReference>
<feature type="region of interest" description="Disordered" evidence="1">
    <location>
        <begin position="45"/>
        <end position="72"/>
    </location>
</feature>
<evidence type="ECO:0000313" key="2">
    <source>
        <dbReference type="EMBL" id="KAJ1148685.1"/>
    </source>
</evidence>
<dbReference type="AlphaFoldDB" id="A0AAV7RD96"/>
<name>A0AAV7RD96_PLEWA</name>
<comment type="caution">
    <text evidence="2">The sequence shown here is derived from an EMBL/GenBank/DDBJ whole genome shotgun (WGS) entry which is preliminary data.</text>
</comment>
<evidence type="ECO:0000256" key="1">
    <source>
        <dbReference type="SAM" id="MobiDB-lite"/>
    </source>
</evidence>
<evidence type="ECO:0000313" key="3">
    <source>
        <dbReference type="Proteomes" id="UP001066276"/>
    </source>
</evidence>
<gene>
    <name evidence="2" type="ORF">NDU88_001513</name>
</gene>